<protein>
    <submittedName>
        <fullName evidence="1">Uncharacterized protein</fullName>
    </submittedName>
</protein>
<dbReference type="OrthoDB" id="799263at2"/>
<dbReference type="AlphaFoldDB" id="A0A6I4IQJ9"/>
<proteinExistence type="predicted"/>
<sequence length="61" mass="7186">MNFIDKLVEGLELKYIGKRFAGFNEEDPYVTFLGYDTPGWSYIWVKYKGRHIYTSITDVSL</sequence>
<gene>
    <name evidence="1" type="ORF">GO816_09090</name>
</gene>
<dbReference type="RefSeq" id="WP_157541452.1">
    <property type="nucleotide sequence ID" value="NZ_WQLA01000003.1"/>
</dbReference>
<evidence type="ECO:0000313" key="1">
    <source>
        <dbReference type="EMBL" id="MVN91274.1"/>
    </source>
</evidence>
<dbReference type="EMBL" id="WQLA01000003">
    <property type="protein sequence ID" value="MVN91274.1"/>
    <property type="molecule type" value="Genomic_DNA"/>
</dbReference>
<keyword evidence="2" id="KW-1185">Reference proteome</keyword>
<name>A0A6I4IQJ9_9SPHI</name>
<evidence type="ECO:0000313" key="2">
    <source>
        <dbReference type="Proteomes" id="UP000434850"/>
    </source>
</evidence>
<organism evidence="1 2">
    <name type="scientific">Mucilaginibacter aquatilis</name>
    <dbReference type="NCBI Taxonomy" id="1517760"/>
    <lineage>
        <taxon>Bacteria</taxon>
        <taxon>Pseudomonadati</taxon>
        <taxon>Bacteroidota</taxon>
        <taxon>Sphingobacteriia</taxon>
        <taxon>Sphingobacteriales</taxon>
        <taxon>Sphingobacteriaceae</taxon>
        <taxon>Mucilaginibacter</taxon>
    </lineage>
</organism>
<dbReference type="Proteomes" id="UP000434850">
    <property type="component" value="Unassembled WGS sequence"/>
</dbReference>
<accession>A0A6I4IQJ9</accession>
<comment type="caution">
    <text evidence="1">The sequence shown here is derived from an EMBL/GenBank/DDBJ whole genome shotgun (WGS) entry which is preliminary data.</text>
</comment>
<reference evidence="1 2" key="1">
    <citation type="submission" date="2019-12" db="EMBL/GenBank/DDBJ databases">
        <title>Mucilaginibacter sp. HME9299 genome sequencing and assembly.</title>
        <authorList>
            <person name="Kang H."/>
            <person name="Kim H."/>
            <person name="Joh K."/>
        </authorList>
    </citation>
    <scope>NUCLEOTIDE SEQUENCE [LARGE SCALE GENOMIC DNA]</scope>
    <source>
        <strain evidence="1 2">HME9299</strain>
    </source>
</reference>